<evidence type="ECO:0000256" key="4">
    <source>
        <dbReference type="ARBA" id="ARBA00022496"/>
    </source>
</evidence>
<gene>
    <name evidence="16" type="ORF">D3Y57_02305</name>
</gene>
<dbReference type="PROSITE" id="PS52016">
    <property type="entry name" value="TONB_DEPENDENT_REC_3"/>
    <property type="match status" value="1"/>
</dbReference>
<dbReference type="InterPro" id="IPR000531">
    <property type="entry name" value="Beta-barrel_TonB"/>
</dbReference>
<keyword evidence="2 11" id="KW-0813">Transport</keyword>
<organism evidence="16 17">
    <name type="scientific">Sphingomonas paeninsulae</name>
    <dbReference type="NCBI Taxonomy" id="2319844"/>
    <lineage>
        <taxon>Bacteria</taxon>
        <taxon>Pseudomonadati</taxon>
        <taxon>Pseudomonadota</taxon>
        <taxon>Alphaproteobacteria</taxon>
        <taxon>Sphingomonadales</taxon>
        <taxon>Sphingomonadaceae</taxon>
        <taxon>Sphingomonas</taxon>
    </lineage>
</organism>
<dbReference type="InterPro" id="IPR036942">
    <property type="entry name" value="Beta-barrel_TonB_sf"/>
</dbReference>
<dbReference type="EMBL" id="CP032828">
    <property type="protein sequence ID" value="AYJ84916.1"/>
    <property type="molecule type" value="Genomic_DNA"/>
</dbReference>
<name>A0A494TGD6_SPHPE</name>
<feature type="chain" id="PRO_5019805341" evidence="13">
    <location>
        <begin position="21"/>
        <end position="761"/>
    </location>
</feature>
<evidence type="ECO:0000259" key="15">
    <source>
        <dbReference type="Pfam" id="PF07715"/>
    </source>
</evidence>
<feature type="signal peptide" evidence="13">
    <location>
        <begin position="1"/>
        <end position="20"/>
    </location>
</feature>
<protein>
    <submittedName>
        <fullName evidence="16">TonB-dependent receptor</fullName>
    </submittedName>
</protein>
<evidence type="ECO:0000256" key="7">
    <source>
        <dbReference type="ARBA" id="ARBA00023065"/>
    </source>
</evidence>
<dbReference type="InterPro" id="IPR039426">
    <property type="entry name" value="TonB-dep_rcpt-like"/>
</dbReference>
<dbReference type="Pfam" id="PF00593">
    <property type="entry name" value="TonB_dep_Rec_b-barrel"/>
    <property type="match status" value="1"/>
</dbReference>
<accession>A0A494TGD6</accession>
<evidence type="ECO:0000259" key="14">
    <source>
        <dbReference type="Pfam" id="PF00593"/>
    </source>
</evidence>
<keyword evidence="3 11" id="KW-1134">Transmembrane beta strand</keyword>
<dbReference type="Gene3D" id="2.40.170.20">
    <property type="entry name" value="TonB-dependent receptor, beta-barrel domain"/>
    <property type="match status" value="1"/>
</dbReference>
<reference evidence="16 17" key="1">
    <citation type="submission" date="2018-09" db="EMBL/GenBank/DDBJ databases">
        <title>Sphingomonas peninsula sp. nov., isolated from fildes peninsula, Antarctic soil.</title>
        <authorList>
            <person name="Yingchao G."/>
        </authorList>
    </citation>
    <scope>NUCLEOTIDE SEQUENCE [LARGE SCALE GENOMIC DNA]</scope>
    <source>
        <strain evidence="16 17">YZ-8</strain>
        <plasmid evidence="16 17">unnamed1</plasmid>
    </source>
</reference>
<evidence type="ECO:0000256" key="3">
    <source>
        <dbReference type="ARBA" id="ARBA00022452"/>
    </source>
</evidence>
<keyword evidence="7" id="KW-0406">Ion transport</keyword>
<feature type="domain" description="TonB-dependent receptor plug" evidence="15">
    <location>
        <begin position="50"/>
        <end position="155"/>
    </location>
</feature>
<keyword evidence="8 12" id="KW-0798">TonB box</keyword>
<dbReference type="SUPFAM" id="SSF56935">
    <property type="entry name" value="Porins"/>
    <property type="match status" value="1"/>
</dbReference>
<dbReference type="Pfam" id="PF07715">
    <property type="entry name" value="Plug"/>
    <property type="match status" value="1"/>
</dbReference>
<dbReference type="AlphaFoldDB" id="A0A494TGD6"/>
<dbReference type="KEGG" id="spha:D3Y57_02305"/>
<evidence type="ECO:0000256" key="11">
    <source>
        <dbReference type="PROSITE-ProRule" id="PRU01360"/>
    </source>
</evidence>
<keyword evidence="5 11" id="KW-0812">Transmembrane</keyword>
<feature type="domain" description="TonB-dependent receptor-like beta-barrel" evidence="14">
    <location>
        <begin position="302"/>
        <end position="724"/>
    </location>
</feature>
<sequence length="761" mass="81568">MKTILLASVAAVGISTSAAAQDSAVAGTPVASESQVADIIVTARRRDESLSKVPISIAVLSSGALETQGIRSEQDLQTAVPGLLIQQSGSSNSINYSIRGQTVDQFTGSPPAVLPYINEFQVDPGAASSFFDLANVQVLKGPQGTLFGRNTTGGAVLYTTVQPTDKLNGFISTRIANFDGRQVTFGLTLPVAPFASLRLAGNYGDGGGYVKNLGAYDGVLGAGGNFVPRSDRLGNDRNKAIRATLLLTPTDGIKNTTIVQVTSDKGTSVPGLLYTSCGCSLDAPFVAGQTGPFSGLPAYLAWQKRTNTETYSNSTWKFKSKSHFVSNNTEINLGDNLVLKNIVGTAYYNKNFEADIDATPWHIYEAAQGYPANHMEHRQFSEELQLQGKAFDGKLQYVAGVYYSYLRDTQDDHLVVYGAIPSPSIYTLKDQSYAAFAQAAYSISNQVHLTGGFRYTKDEIKGFELPGSQFAPGGAAYSPTYDQKQSTSFSKPSWNVSLDYQIKPSLLLYVTQRGSWRAGGFNFSAPPVSTAGKFGGNLFLPETAKDVELGAKFNGNINGMRVTTNFSIYRQWINNVQRATFISVPFPAVVTSNVPKAQVTGQEFDFTVSPASWLHVGGQLSHVNAKFTDPLVIAFGQSIPYGPYGFSPKWSGSAFSEISQEIGDGSSVALRGDVFAQSSFYFSNEANTFLPGTKVAGYALVNGRLSWNNIRGTGLALAVYGKNLLDKRYFVGGLATGVTLGTNSVNPGVPRSYGLELKYAF</sequence>
<evidence type="ECO:0000256" key="1">
    <source>
        <dbReference type="ARBA" id="ARBA00004571"/>
    </source>
</evidence>
<geneLocation type="plasmid" evidence="16">
    <name>unnamed1</name>
</geneLocation>
<keyword evidence="9 11" id="KW-0472">Membrane</keyword>
<dbReference type="GO" id="GO:0006826">
    <property type="term" value="P:iron ion transport"/>
    <property type="evidence" value="ECO:0007669"/>
    <property type="project" value="UniProtKB-KW"/>
</dbReference>
<dbReference type="InterPro" id="IPR012910">
    <property type="entry name" value="Plug_dom"/>
</dbReference>
<keyword evidence="17" id="KW-1185">Reference proteome</keyword>
<evidence type="ECO:0000313" key="16">
    <source>
        <dbReference type="EMBL" id="AYJ84916.1"/>
    </source>
</evidence>
<dbReference type="GO" id="GO:0009279">
    <property type="term" value="C:cell outer membrane"/>
    <property type="evidence" value="ECO:0007669"/>
    <property type="project" value="UniProtKB-SubCell"/>
</dbReference>
<evidence type="ECO:0000313" key="17">
    <source>
        <dbReference type="Proteomes" id="UP000276254"/>
    </source>
</evidence>
<keyword evidence="16" id="KW-0675">Receptor</keyword>
<evidence type="ECO:0000256" key="13">
    <source>
        <dbReference type="SAM" id="SignalP"/>
    </source>
</evidence>
<keyword evidence="10 11" id="KW-0998">Cell outer membrane</keyword>
<dbReference type="PANTHER" id="PTHR32552:SF81">
    <property type="entry name" value="TONB-DEPENDENT OUTER MEMBRANE RECEPTOR"/>
    <property type="match status" value="1"/>
</dbReference>
<dbReference type="PANTHER" id="PTHR32552">
    <property type="entry name" value="FERRICHROME IRON RECEPTOR-RELATED"/>
    <property type="match status" value="1"/>
</dbReference>
<evidence type="ECO:0000256" key="5">
    <source>
        <dbReference type="ARBA" id="ARBA00022692"/>
    </source>
</evidence>
<evidence type="ECO:0000256" key="8">
    <source>
        <dbReference type="ARBA" id="ARBA00023077"/>
    </source>
</evidence>
<dbReference type="Proteomes" id="UP000276254">
    <property type="component" value="Plasmid unnamed1"/>
</dbReference>
<evidence type="ECO:0000256" key="2">
    <source>
        <dbReference type="ARBA" id="ARBA00022448"/>
    </source>
</evidence>
<comment type="subcellular location">
    <subcellularLocation>
        <location evidence="1 11">Cell outer membrane</location>
        <topology evidence="1 11">Multi-pass membrane protein</topology>
    </subcellularLocation>
</comment>
<keyword evidence="6" id="KW-0408">Iron</keyword>
<evidence type="ECO:0000256" key="6">
    <source>
        <dbReference type="ARBA" id="ARBA00023004"/>
    </source>
</evidence>
<comment type="similarity">
    <text evidence="11 12">Belongs to the TonB-dependent receptor family.</text>
</comment>
<keyword evidence="13" id="KW-0732">Signal</keyword>
<dbReference type="RefSeq" id="WP_121150975.1">
    <property type="nucleotide sequence ID" value="NZ_CP032828.1"/>
</dbReference>
<keyword evidence="4" id="KW-0410">Iron transport</keyword>
<evidence type="ECO:0000256" key="12">
    <source>
        <dbReference type="RuleBase" id="RU003357"/>
    </source>
</evidence>
<evidence type="ECO:0000256" key="9">
    <source>
        <dbReference type="ARBA" id="ARBA00023136"/>
    </source>
</evidence>
<dbReference type="OrthoDB" id="7510666at2"/>
<keyword evidence="16" id="KW-0614">Plasmid</keyword>
<proteinExistence type="inferred from homology"/>
<evidence type="ECO:0000256" key="10">
    <source>
        <dbReference type="ARBA" id="ARBA00023237"/>
    </source>
</evidence>